<dbReference type="InterPro" id="IPR027417">
    <property type="entry name" value="P-loop_NTPase"/>
</dbReference>
<keyword evidence="3" id="KW-0813">Transport</keyword>
<dbReference type="GO" id="GO:0005886">
    <property type="term" value="C:plasma membrane"/>
    <property type="evidence" value="ECO:0007669"/>
    <property type="project" value="UniProtKB-SubCell"/>
</dbReference>
<dbReference type="Proteomes" id="UP000442707">
    <property type="component" value="Unassembled WGS sequence"/>
</dbReference>
<comment type="caution">
    <text evidence="7">The sequence shown here is derived from an EMBL/GenBank/DDBJ whole genome shotgun (WGS) entry which is preliminary data.</text>
</comment>
<name>A0A6H9UVB8_9ACTN</name>
<evidence type="ECO:0008006" key="9">
    <source>
        <dbReference type="Google" id="ProtNLM"/>
    </source>
</evidence>
<evidence type="ECO:0000313" key="8">
    <source>
        <dbReference type="Proteomes" id="UP000442707"/>
    </source>
</evidence>
<dbReference type="PANTHER" id="PTHR43166:SF9">
    <property type="entry name" value="GLUTAMATE_ASPARTATE IMPORT ATP-BINDING PROTEIN GLTL"/>
    <property type="match status" value="1"/>
</dbReference>
<dbReference type="Gene3D" id="3.40.50.300">
    <property type="entry name" value="P-loop containing nucleotide triphosphate hydrolases"/>
    <property type="match status" value="1"/>
</dbReference>
<evidence type="ECO:0000256" key="1">
    <source>
        <dbReference type="ARBA" id="ARBA00004202"/>
    </source>
</evidence>
<evidence type="ECO:0000256" key="5">
    <source>
        <dbReference type="ARBA" id="ARBA00023136"/>
    </source>
</evidence>
<dbReference type="EMBL" id="VZRB01000024">
    <property type="protein sequence ID" value="KAB1142517.1"/>
    <property type="molecule type" value="Genomic_DNA"/>
</dbReference>
<keyword evidence="8" id="KW-1185">Reference proteome</keyword>
<feature type="region of interest" description="Disordered" evidence="6">
    <location>
        <begin position="82"/>
        <end position="114"/>
    </location>
</feature>
<accession>A0A6H9UVB8</accession>
<evidence type="ECO:0000256" key="4">
    <source>
        <dbReference type="ARBA" id="ARBA00022475"/>
    </source>
</evidence>
<dbReference type="PANTHER" id="PTHR43166">
    <property type="entry name" value="AMINO ACID IMPORT ATP-BINDING PROTEIN"/>
    <property type="match status" value="1"/>
</dbReference>
<sequence>MARVTIARGEVVVVTGPPGSGKTTLCRTSTAWRRLLRHFFQFFNLSAHKIVLENVMLGQIKVHGTDRKKANEKAHALVDQVGVAPRPTKSPLSRSWPRVASSMQRRPHQLFSNPRSERANDYLSMLLPH</sequence>
<proteinExistence type="inferred from homology"/>
<dbReference type="InterPro" id="IPR050086">
    <property type="entry name" value="MetN_ABC_transporter-like"/>
</dbReference>
<comment type="similarity">
    <text evidence="2">Belongs to the ABC transporter superfamily.</text>
</comment>
<evidence type="ECO:0000256" key="2">
    <source>
        <dbReference type="ARBA" id="ARBA00005417"/>
    </source>
</evidence>
<reference evidence="7 8" key="1">
    <citation type="submission" date="2019-09" db="EMBL/GenBank/DDBJ databases">
        <title>Screening of Novel Bioactive Compounds from Soil-Associated.</title>
        <authorList>
            <person name="Zhao S."/>
        </authorList>
    </citation>
    <scope>NUCLEOTIDE SEQUENCE [LARGE SCALE GENOMIC DNA]</scope>
    <source>
        <strain evidence="7 8">HIT-DPA4</strain>
    </source>
</reference>
<evidence type="ECO:0000256" key="3">
    <source>
        <dbReference type="ARBA" id="ARBA00022448"/>
    </source>
</evidence>
<gene>
    <name evidence="7" type="ORF">F7R91_28835</name>
</gene>
<dbReference type="SUPFAM" id="SSF53795">
    <property type="entry name" value="PEP carboxykinase-like"/>
    <property type="match status" value="1"/>
</dbReference>
<dbReference type="AlphaFoldDB" id="A0A6H9UVB8"/>
<evidence type="ECO:0000313" key="7">
    <source>
        <dbReference type="EMBL" id="KAB1142517.1"/>
    </source>
</evidence>
<keyword evidence="5" id="KW-0472">Membrane</keyword>
<comment type="subcellular location">
    <subcellularLocation>
        <location evidence="1">Cell membrane</location>
        <topology evidence="1">Peripheral membrane protein</topology>
    </subcellularLocation>
</comment>
<evidence type="ECO:0000256" key="6">
    <source>
        <dbReference type="SAM" id="MobiDB-lite"/>
    </source>
</evidence>
<organism evidence="7 8">
    <name type="scientific">Streptomyces luteolifulvus</name>
    <dbReference type="NCBI Taxonomy" id="2615112"/>
    <lineage>
        <taxon>Bacteria</taxon>
        <taxon>Bacillati</taxon>
        <taxon>Actinomycetota</taxon>
        <taxon>Actinomycetes</taxon>
        <taxon>Kitasatosporales</taxon>
        <taxon>Streptomycetaceae</taxon>
        <taxon>Streptomyces</taxon>
    </lineage>
</organism>
<protein>
    <recommendedName>
        <fullName evidence="9">ABC transporter domain-containing protein</fullName>
    </recommendedName>
</protein>
<keyword evidence="4" id="KW-1003">Cell membrane</keyword>